<evidence type="ECO:0000256" key="1">
    <source>
        <dbReference type="SAM" id="Phobius"/>
    </source>
</evidence>
<feature type="transmembrane region" description="Helical" evidence="1">
    <location>
        <begin position="93"/>
        <end position="114"/>
    </location>
</feature>
<feature type="transmembrane region" description="Helical" evidence="1">
    <location>
        <begin position="43"/>
        <end position="61"/>
    </location>
</feature>
<sequence length="116" mass="13200">MYIAGIALYVAWFLLAILKISNQPQNRKFSYKKAFFGSKLWFTNLRNLMLLASLYLIFVFAPLKTVFLLLLLSLAILLLLSLRNFFSLIANPYVDLLIVLSSAVLLIVLSTLTLKL</sequence>
<gene>
    <name evidence="2" type="ORF">SAMN02910432_00316</name>
</gene>
<accession>A0A1I2PV50</accession>
<dbReference type="GeneID" id="29801586"/>
<protein>
    <submittedName>
        <fullName evidence="2">Uncharacterized protein</fullName>
    </submittedName>
</protein>
<organism evidence="2 3">
    <name type="scientific">Ligilactobacillus ruminis DSM 20403 = NBRC 102161</name>
    <dbReference type="NCBI Taxonomy" id="1423798"/>
    <lineage>
        <taxon>Bacteria</taxon>
        <taxon>Bacillati</taxon>
        <taxon>Bacillota</taxon>
        <taxon>Bacilli</taxon>
        <taxon>Lactobacillales</taxon>
        <taxon>Lactobacillaceae</taxon>
        <taxon>Ligilactobacillus</taxon>
    </lineage>
</organism>
<reference evidence="3" key="1">
    <citation type="submission" date="2016-10" db="EMBL/GenBank/DDBJ databases">
        <authorList>
            <person name="Varghese N."/>
            <person name="Submissions S."/>
        </authorList>
    </citation>
    <scope>NUCLEOTIDE SEQUENCE [LARGE SCALE GENOMIC DNA]</scope>
    <source>
        <strain evidence="3">DSM 20403</strain>
    </source>
</reference>
<keyword evidence="1" id="KW-1133">Transmembrane helix</keyword>
<dbReference type="Proteomes" id="UP000182635">
    <property type="component" value="Unassembled WGS sequence"/>
</dbReference>
<proteinExistence type="predicted"/>
<dbReference type="RefSeq" id="WP_014073622.1">
    <property type="nucleotide sequence ID" value="NZ_AYYL01000002.1"/>
</dbReference>
<evidence type="ECO:0000313" key="2">
    <source>
        <dbReference type="EMBL" id="SFG19928.1"/>
    </source>
</evidence>
<name>A0A1I2PV50_9LACO</name>
<keyword evidence="1" id="KW-0812">Transmembrane</keyword>
<evidence type="ECO:0000313" key="3">
    <source>
        <dbReference type="Proteomes" id="UP000182635"/>
    </source>
</evidence>
<dbReference type="OrthoDB" id="2329030at2"/>
<keyword evidence="1" id="KW-0472">Membrane</keyword>
<dbReference type="EMBL" id="FOPI01000005">
    <property type="protein sequence ID" value="SFG19928.1"/>
    <property type="molecule type" value="Genomic_DNA"/>
</dbReference>
<dbReference type="AlphaFoldDB" id="A0A1I2PV50"/>
<feature type="transmembrane region" description="Helical" evidence="1">
    <location>
        <begin position="67"/>
        <end position="86"/>
    </location>
</feature>
<feature type="transmembrane region" description="Helical" evidence="1">
    <location>
        <begin position="6"/>
        <end position="22"/>
    </location>
</feature>